<dbReference type="STRING" id="503106.A0A218Z5G8"/>
<gene>
    <name evidence="7" type="ORF">B2J93_3628</name>
</gene>
<feature type="active site" description="Proton acceptor" evidence="3">
    <location>
        <position position="603"/>
    </location>
</feature>
<feature type="signal peptide" evidence="4">
    <location>
        <begin position="1"/>
        <end position="20"/>
    </location>
</feature>
<dbReference type="Pfam" id="PF05199">
    <property type="entry name" value="GMC_oxred_C"/>
    <property type="match status" value="1"/>
</dbReference>
<evidence type="ECO:0008006" key="9">
    <source>
        <dbReference type="Google" id="ProtNLM"/>
    </source>
</evidence>
<dbReference type="EMBL" id="MZNU01000202">
    <property type="protein sequence ID" value="OWP03002.1"/>
    <property type="molecule type" value="Genomic_DNA"/>
</dbReference>
<dbReference type="GO" id="GO:0016614">
    <property type="term" value="F:oxidoreductase activity, acting on CH-OH group of donors"/>
    <property type="evidence" value="ECO:0007669"/>
    <property type="project" value="InterPro"/>
</dbReference>
<organism evidence="7 8">
    <name type="scientific">Diplocarpon coronariae</name>
    <dbReference type="NCBI Taxonomy" id="2795749"/>
    <lineage>
        <taxon>Eukaryota</taxon>
        <taxon>Fungi</taxon>
        <taxon>Dikarya</taxon>
        <taxon>Ascomycota</taxon>
        <taxon>Pezizomycotina</taxon>
        <taxon>Leotiomycetes</taxon>
        <taxon>Helotiales</taxon>
        <taxon>Drepanopezizaceae</taxon>
        <taxon>Diplocarpon</taxon>
    </lineage>
</organism>
<proteinExistence type="inferred from homology"/>
<dbReference type="PIRSF" id="PIRSF000137">
    <property type="entry name" value="Alcohol_oxidase"/>
    <property type="match status" value="1"/>
</dbReference>
<dbReference type="InterPro" id="IPR007867">
    <property type="entry name" value="GMC_OxRtase_C"/>
</dbReference>
<dbReference type="PANTHER" id="PTHR11552">
    <property type="entry name" value="GLUCOSE-METHANOL-CHOLINE GMC OXIDOREDUCTASE"/>
    <property type="match status" value="1"/>
</dbReference>
<reference evidence="7 8" key="1">
    <citation type="submission" date="2017-04" db="EMBL/GenBank/DDBJ databases">
        <title>Draft genome sequence of Marssonina coronaria NL1: causal agent of apple blotch.</title>
        <authorList>
            <person name="Cheng Q."/>
        </authorList>
    </citation>
    <scope>NUCLEOTIDE SEQUENCE [LARGE SCALE GENOMIC DNA]</scope>
    <source>
        <strain evidence="7 8">NL1</strain>
    </source>
</reference>
<dbReference type="SUPFAM" id="SSF51905">
    <property type="entry name" value="FAD/NAD(P)-binding domain"/>
    <property type="match status" value="1"/>
</dbReference>
<feature type="chain" id="PRO_5012826804" description="Glucose-methanol-choline oxidoreductase N-terminal domain-containing protein" evidence="4">
    <location>
        <begin position="21"/>
        <end position="623"/>
    </location>
</feature>
<evidence type="ECO:0000256" key="4">
    <source>
        <dbReference type="SAM" id="SignalP"/>
    </source>
</evidence>
<dbReference type="InterPro" id="IPR012132">
    <property type="entry name" value="GMC_OxRdtase"/>
</dbReference>
<feature type="domain" description="Glucose-methanol-choline oxidoreductase N-terminal" evidence="5">
    <location>
        <begin position="46"/>
        <end position="365"/>
    </location>
</feature>
<dbReference type="Pfam" id="PF00732">
    <property type="entry name" value="GMC_oxred_N"/>
    <property type="match status" value="1"/>
</dbReference>
<feature type="domain" description="Glucose-methanol-choline oxidoreductase C-terminal" evidence="6">
    <location>
        <begin position="478"/>
        <end position="612"/>
    </location>
</feature>
<evidence type="ECO:0000259" key="6">
    <source>
        <dbReference type="Pfam" id="PF05199"/>
    </source>
</evidence>
<name>A0A218Z5G8_9HELO</name>
<protein>
    <recommendedName>
        <fullName evidence="9">Glucose-methanol-choline oxidoreductase N-terminal domain-containing protein</fullName>
    </recommendedName>
</protein>
<dbReference type="GO" id="GO:0044550">
    <property type="term" value="P:secondary metabolite biosynthetic process"/>
    <property type="evidence" value="ECO:0007669"/>
    <property type="project" value="TreeGrafter"/>
</dbReference>
<sequence length="623" mass="66538">MRSSIWTASFATWFFGAASARYGITGLPGSYLIGSFSGVPLVNESYDSVVVGGGTAGLVVATRLAENLNETVAVIEAGASNEYSNGNQSQIPFYSTKYVSADPTDVQPLIDWGLVTIPQPQLDNQVIHYAQEKCIGGSPARNQLIYHRRSSGSYDAWAEQVGDDAFARDHMLQYFQKSVNFTTPNRKKRPANATMDQLFNTSAYSPAGGPLHVFHPNGALGISSCGQQAFTAAGFPASDGFSGGVLNGSQWTPFTVDPENQQRSSSGASLLQDSLYNSRLNLKVCQSTQAMIVVFSDHKTTTGVNVSTAGYPYMIKARKEVILSAGAFHSPQLLIVSSVGPAETLGKYNISVVKDLPDVGQNTHDTTNAGGVTFPVNTLSTSAFTDNATLLAKVTHEYATNQTGILGLGAGDYIGWEKFPASYRASFSAATQAFLDKLPADSPEVEYAINGNARSIASGSGDKNNYATIGVLLVSTASRRKVTIASGSMLDMPVISVNWLFDKRDQVMAVQAYRRAREIWSPFDPSVKISPEHAPGADVTGYAEILKYVTHEAVGAIHHATSTGMMGRANPSMAVVDSRGQVFGVQNLRIIDSSSFAFTPPGHTQGATYAHAEKLVDDIINGR</sequence>
<evidence type="ECO:0000256" key="2">
    <source>
        <dbReference type="ARBA" id="ARBA00023180"/>
    </source>
</evidence>
<dbReference type="Gene3D" id="3.30.560.10">
    <property type="entry name" value="Glucose Oxidase, domain 3"/>
    <property type="match status" value="1"/>
</dbReference>
<evidence type="ECO:0000259" key="5">
    <source>
        <dbReference type="Pfam" id="PF00732"/>
    </source>
</evidence>
<feature type="active site" description="Proton donor" evidence="3">
    <location>
        <position position="559"/>
    </location>
</feature>
<evidence type="ECO:0000313" key="7">
    <source>
        <dbReference type="EMBL" id="OWP03002.1"/>
    </source>
</evidence>
<keyword evidence="4" id="KW-0732">Signal</keyword>
<dbReference type="PANTHER" id="PTHR11552:SF138">
    <property type="entry name" value="DEHYDROGENASE PKFF-RELATED"/>
    <property type="match status" value="1"/>
</dbReference>
<comment type="similarity">
    <text evidence="1">Belongs to the GMC oxidoreductase family.</text>
</comment>
<dbReference type="InParanoid" id="A0A218Z5G8"/>
<dbReference type="InterPro" id="IPR036188">
    <property type="entry name" value="FAD/NAD-bd_sf"/>
</dbReference>
<dbReference type="SUPFAM" id="SSF54373">
    <property type="entry name" value="FAD-linked reductases, C-terminal domain"/>
    <property type="match status" value="1"/>
</dbReference>
<keyword evidence="2" id="KW-0325">Glycoprotein</keyword>
<dbReference type="Gene3D" id="3.50.50.60">
    <property type="entry name" value="FAD/NAD(P)-binding domain"/>
    <property type="match status" value="1"/>
</dbReference>
<dbReference type="InterPro" id="IPR000172">
    <property type="entry name" value="GMC_OxRdtase_N"/>
</dbReference>
<dbReference type="GO" id="GO:0050660">
    <property type="term" value="F:flavin adenine dinucleotide binding"/>
    <property type="evidence" value="ECO:0007669"/>
    <property type="project" value="InterPro"/>
</dbReference>
<dbReference type="OrthoDB" id="3564369at2759"/>
<evidence type="ECO:0000256" key="1">
    <source>
        <dbReference type="ARBA" id="ARBA00010790"/>
    </source>
</evidence>
<evidence type="ECO:0000313" key="8">
    <source>
        <dbReference type="Proteomes" id="UP000242519"/>
    </source>
</evidence>
<accession>A0A218Z5G8</accession>
<comment type="caution">
    <text evidence="7">The sequence shown here is derived from an EMBL/GenBank/DDBJ whole genome shotgun (WGS) entry which is preliminary data.</text>
</comment>
<evidence type="ECO:0000256" key="3">
    <source>
        <dbReference type="PIRSR" id="PIRSR000137-1"/>
    </source>
</evidence>
<dbReference type="AlphaFoldDB" id="A0A218Z5G8"/>
<dbReference type="Proteomes" id="UP000242519">
    <property type="component" value="Unassembled WGS sequence"/>
</dbReference>
<keyword evidence="8" id="KW-1185">Reference proteome</keyword>